<keyword evidence="3" id="KW-1185">Reference proteome</keyword>
<evidence type="ECO:0000313" key="3">
    <source>
        <dbReference type="Proteomes" id="UP000301751"/>
    </source>
</evidence>
<evidence type="ECO:0000256" key="1">
    <source>
        <dbReference type="SAM" id="SignalP"/>
    </source>
</evidence>
<organism evidence="2 3">
    <name type="scientific">Pseudaquabacterium pictum</name>
    <dbReference type="NCBI Taxonomy" id="2315236"/>
    <lineage>
        <taxon>Bacteria</taxon>
        <taxon>Pseudomonadati</taxon>
        <taxon>Pseudomonadota</taxon>
        <taxon>Betaproteobacteria</taxon>
        <taxon>Burkholderiales</taxon>
        <taxon>Sphaerotilaceae</taxon>
        <taxon>Pseudaquabacterium</taxon>
    </lineage>
</organism>
<feature type="chain" id="PRO_5019759677" evidence="1">
    <location>
        <begin position="25"/>
        <end position="73"/>
    </location>
</feature>
<sequence>MPAKKIMLAVGSTFSVIGSSMATAVAGPMPGSTPTAVPMVQPTSAHSRLIGVPAVMKPCRRLFQTSITANRFE</sequence>
<protein>
    <submittedName>
        <fullName evidence="2">Uncharacterized protein</fullName>
    </submittedName>
</protein>
<feature type="signal peptide" evidence="1">
    <location>
        <begin position="1"/>
        <end position="24"/>
    </location>
</feature>
<keyword evidence="1" id="KW-0732">Signal</keyword>
<gene>
    <name evidence="2" type="ORF">AQPW35_27020</name>
</gene>
<dbReference type="AlphaFoldDB" id="A0A480AQB2"/>
<proteinExistence type="predicted"/>
<accession>A0A480AQB2</accession>
<dbReference type="EMBL" id="BJCL01000006">
    <property type="protein sequence ID" value="GCL63621.1"/>
    <property type="molecule type" value="Genomic_DNA"/>
</dbReference>
<name>A0A480AQB2_9BURK</name>
<dbReference type="Proteomes" id="UP000301751">
    <property type="component" value="Unassembled WGS sequence"/>
</dbReference>
<comment type="caution">
    <text evidence="2">The sequence shown here is derived from an EMBL/GenBank/DDBJ whole genome shotgun (WGS) entry which is preliminary data.</text>
</comment>
<evidence type="ECO:0000313" key="2">
    <source>
        <dbReference type="EMBL" id="GCL63621.1"/>
    </source>
</evidence>
<reference evidence="3" key="1">
    <citation type="submission" date="2019-03" db="EMBL/GenBank/DDBJ databases">
        <title>Aquabacterium pictum sp.nov., the first bacteriochlorophyll a-containing freshwater bacterium in the genus Aquabacterium of the class Betaproteobacteria.</title>
        <authorList>
            <person name="Hirose S."/>
            <person name="Tank M."/>
            <person name="Hara E."/>
            <person name="Tamaki H."/>
            <person name="Takaichi S."/>
            <person name="Haruta S."/>
            <person name="Hanada S."/>
        </authorList>
    </citation>
    <scope>NUCLEOTIDE SEQUENCE [LARGE SCALE GENOMIC DNA]</scope>
    <source>
        <strain evidence="3">W35</strain>
    </source>
</reference>